<feature type="region of interest" description="Disordered" evidence="1">
    <location>
        <begin position="1"/>
        <end position="25"/>
    </location>
</feature>
<keyword evidence="2" id="KW-1185">Reference proteome</keyword>
<dbReference type="AlphaFoldDB" id="A0A1I8JQ56"/>
<reference evidence="3" key="1">
    <citation type="submission" date="2016-11" db="UniProtKB">
        <authorList>
            <consortium name="WormBaseParasite"/>
        </authorList>
    </citation>
    <scope>IDENTIFICATION</scope>
</reference>
<feature type="compositionally biased region" description="Low complexity" evidence="1">
    <location>
        <begin position="569"/>
        <end position="578"/>
    </location>
</feature>
<protein>
    <submittedName>
        <fullName evidence="3">HECT domain-containing protein</fullName>
    </submittedName>
</protein>
<evidence type="ECO:0000313" key="2">
    <source>
        <dbReference type="Proteomes" id="UP000095280"/>
    </source>
</evidence>
<sequence>GAAAASQPRLSGSPPRDNRHGSSAKAARPYDLCAAGCWLHRLIRCSCLRAAASTMRHALAEGSGETCLPMPWRQLRVSAAAPAGERRHELPVFSAAGGVRADTNGEAVCDTPSRMVGRDGAAAADSSQTRIEPPSCWAAPAFRPMLNEYQLGRCGLAWRSSVKRRRHLASLYSAALQQGLPAAARPELTGFANVFANLCQHSGGCCSSFWTGCRLHWLAKLPSSPSEPWKLPPPPRRLAELLTPAPGVRSGGQPAGRLGASVRCPATLPVDRSIVTGSAADLASAASSTEASAASTVGPIAQTLDDDESVHELEETDQFSSLGRPLPPSGRASEDAHWLLLVVGHVIVEPDAEEAAPFVHAASCPSRWPSRPMWPRVSELCGEACQGQGRAGGGHSQQVDRLLQLVAAVMRMACLLARTAPTPSPLVLTDIAWLLSRLSRVYFGLDETLYDTISPAILAAFGTAANLCAACAQFAVDYCRVCLARWPGEPELANEAAKLMCALTERRDCIPNPLRIKYCGSSGTRVRRTSKLNFLSSLPAQLVAAGPGYRRANAALTQAPPQRCPPRCPGRCPSRPSSVHPRPTSRPRTGRHSTLWNASEPTGGVTVGRLQLRAGELISSGLPDSSTEAALALALDALAGSLGCQRPPDAAGTAGAPHCCLRHRAAAAPASVQASPSRGQSAVSNCRTAHAPRPTRVELGQLVGLLHSMLSQSLLDFWSEPEEHLLDGGETASTGAETEAAAVSGFADLLPRGGPSTPAELAEPTLRLCVAAAEAASDRLLAMPEEALNSLAMGCLRPALAGELPSDSRRLACECVSALGLSGWPLSGRHARSAAGRPALPQVELGAIDPAAAAASPGTVWTRAARWCRTPLLAPLVWRDPARFDRCWPIAWLISARGTPQTSVGVKRLGDALNQLLRTRRREAAAASSRTAPSGSVLVAGRSVASISADRPA</sequence>
<feature type="region of interest" description="Disordered" evidence="1">
    <location>
        <begin position="560"/>
        <end position="602"/>
    </location>
</feature>
<organism evidence="2 3">
    <name type="scientific">Macrostomum lignano</name>
    <dbReference type="NCBI Taxonomy" id="282301"/>
    <lineage>
        <taxon>Eukaryota</taxon>
        <taxon>Metazoa</taxon>
        <taxon>Spiralia</taxon>
        <taxon>Lophotrochozoa</taxon>
        <taxon>Platyhelminthes</taxon>
        <taxon>Rhabditophora</taxon>
        <taxon>Macrostomorpha</taxon>
        <taxon>Macrostomida</taxon>
        <taxon>Macrostomidae</taxon>
        <taxon>Macrostomum</taxon>
    </lineage>
</organism>
<accession>A0A1I8JQ56</accession>
<proteinExistence type="predicted"/>
<dbReference type="Proteomes" id="UP000095280">
    <property type="component" value="Unplaced"/>
</dbReference>
<dbReference type="WBParaSite" id="snap_masked-unitig_30971-processed-gene-0.0-mRNA-1">
    <property type="protein sequence ID" value="snap_masked-unitig_30971-processed-gene-0.0-mRNA-1"/>
    <property type="gene ID" value="snap_masked-unitig_30971-processed-gene-0.0"/>
</dbReference>
<feature type="region of interest" description="Disordered" evidence="1">
    <location>
        <begin position="670"/>
        <end position="689"/>
    </location>
</feature>
<evidence type="ECO:0000256" key="1">
    <source>
        <dbReference type="SAM" id="MobiDB-lite"/>
    </source>
</evidence>
<evidence type="ECO:0000313" key="3">
    <source>
        <dbReference type="WBParaSite" id="snap_masked-unitig_30971-processed-gene-0.0-mRNA-1"/>
    </source>
</evidence>
<feature type="compositionally biased region" description="Polar residues" evidence="1">
    <location>
        <begin position="672"/>
        <end position="687"/>
    </location>
</feature>
<name>A0A1I8JQ56_9PLAT</name>